<feature type="transmembrane region" description="Helical" evidence="1">
    <location>
        <begin position="138"/>
        <end position="155"/>
    </location>
</feature>
<feature type="transmembrane region" description="Helical" evidence="1">
    <location>
        <begin position="196"/>
        <end position="219"/>
    </location>
</feature>
<evidence type="ECO:0000256" key="1">
    <source>
        <dbReference type="SAM" id="Phobius"/>
    </source>
</evidence>
<feature type="transmembrane region" description="Helical" evidence="1">
    <location>
        <begin position="304"/>
        <end position="324"/>
    </location>
</feature>
<dbReference type="Proteomes" id="UP001495910">
    <property type="component" value="Unassembled WGS sequence"/>
</dbReference>
<keyword evidence="5" id="KW-1185">Reference proteome</keyword>
<feature type="transmembrane region" description="Helical" evidence="1">
    <location>
        <begin position="265"/>
        <end position="284"/>
    </location>
</feature>
<feature type="transmembrane region" description="Helical" evidence="1">
    <location>
        <begin position="6"/>
        <end position="22"/>
    </location>
</feature>
<dbReference type="InterPro" id="IPR025105">
    <property type="entry name" value="DUF4010"/>
</dbReference>
<evidence type="ECO:0000259" key="2">
    <source>
        <dbReference type="Pfam" id="PF02308"/>
    </source>
</evidence>
<proteinExistence type="predicted"/>
<dbReference type="PANTHER" id="PTHR39084:SF1">
    <property type="entry name" value="DUF4010 DOMAIN-CONTAINING PROTEIN"/>
    <property type="match status" value="1"/>
</dbReference>
<feature type="transmembrane region" description="Helical" evidence="1">
    <location>
        <begin position="170"/>
        <end position="189"/>
    </location>
</feature>
<comment type="caution">
    <text evidence="4">The sequence shown here is derived from an EMBL/GenBank/DDBJ whole genome shotgun (WGS) entry which is preliminary data.</text>
</comment>
<keyword evidence="1" id="KW-0812">Transmembrane</keyword>
<accession>A0ABU9Q180</accession>
<dbReference type="Pfam" id="PF02308">
    <property type="entry name" value="MgtC"/>
    <property type="match status" value="1"/>
</dbReference>
<feature type="transmembrane region" description="Helical" evidence="1">
    <location>
        <begin position="91"/>
        <end position="118"/>
    </location>
</feature>
<dbReference type="InterPro" id="IPR049177">
    <property type="entry name" value="MgtC_SapB_SrpB_YhiD_N"/>
</dbReference>
<gene>
    <name evidence="4" type="ORF">V8G57_21725</name>
</gene>
<keyword evidence="1" id="KW-1133">Transmembrane helix</keyword>
<keyword evidence="1" id="KW-0472">Membrane</keyword>
<evidence type="ECO:0000259" key="3">
    <source>
        <dbReference type="Pfam" id="PF13194"/>
    </source>
</evidence>
<reference evidence="4 5" key="1">
    <citation type="submission" date="2024-02" db="EMBL/GenBank/DDBJ databases">
        <title>Draft genome sequence of Collimonas sp. strain H4R21, an effective mineral-weathering bacterial strain isolated from the beech rhizosphere.</title>
        <authorList>
            <person name="Morin E."/>
            <person name="Uroz S."/>
            <person name="Leveau J.H.J."/>
            <person name="Kumar R."/>
            <person name="Rey M.W."/>
            <person name="Pham J."/>
        </authorList>
    </citation>
    <scope>NUCLEOTIDE SEQUENCE [LARGE SCALE GENOMIC DNA]</scope>
    <source>
        <strain evidence="4 5">H4R21</strain>
    </source>
</reference>
<feature type="transmembrane region" description="Helical" evidence="1">
    <location>
        <begin position="231"/>
        <end position="253"/>
    </location>
</feature>
<protein>
    <submittedName>
        <fullName evidence="4">DUF4010 domain-containing protein</fullName>
    </submittedName>
</protein>
<dbReference type="RefSeq" id="WP_342831164.1">
    <property type="nucleotide sequence ID" value="NZ_JBANDC010000019.1"/>
</dbReference>
<dbReference type="Pfam" id="PF13194">
    <property type="entry name" value="DUF4010"/>
    <property type="match status" value="1"/>
</dbReference>
<dbReference type="PANTHER" id="PTHR39084">
    <property type="entry name" value="MEMBRANE PROTEIN-RELATED"/>
    <property type="match status" value="1"/>
</dbReference>
<organism evidence="4 5">
    <name type="scientific">Collimonas rhizosphaerae</name>
    <dbReference type="NCBI Taxonomy" id="3126357"/>
    <lineage>
        <taxon>Bacteria</taxon>
        <taxon>Pseudomonadati</taxon>
        <taxon>Pseudomonadota</taxon>
        <taxon>Betaproteobacteria</taxon>
        <taxon>Burkholderiales</taxon>
        <taxon>Oxalobacteraceae</taxon>
        <taxon>Collimonas</taxon>
    </lineage>
</organism>
<evidence type="ECO:0000313" key="4">
    <source>
        <dbReference type="EMBL" id="MEM4990023.1"/>
    </source>
</evidence>
<name>A0ABU9Q180_9BURK</name>
<dbReference type="EMBL" id="JBANDC010000019">
    <property type="protein sequence ID" value="MEM4990023.1"/>
    <property type="molecule type" value="Genomic_DNA"/>
</dbReference>
<feature type="transmembrane region" description="Helical" evidence="1">
    <location>
        <begin position="389"/>
        <end position="410"/>
    </location>
</feature>
<feature type="transmembrane region" description="Helical" evidence="1">
    <location>
        <begin position="43"/>
        <end position="71"/>
    </location>
</feature>
<feature type="domain" description="DUF4010" evidence="3">
    <location>
        <begin position="176"/>
        <end position="385"/>
    </location>
</feature>
<evidence type="ECO:0000313" key="5">
    <source>
        <dbReference type="Proteomes" id="UP001495910"/>
    </source>
</evidence>
<sequence length="411" mass="41965">MTADLAEALAVAAGIGLLIGAERERHKGSGPARSPAGIRTFTVVALLGAASMLLDSVLLLAAVVLSVTALFAAAYVKQAQDDPGLTTETALILTLLLGALAIRAVSLAAALGVSAAIVLAARGRLHHFVSIAMRQKEWNNALILGAAVFVLWPLLPDRTIDPYDVLNPHAIWRFIVLMLLIGALGHIAQRLLGPRLGLALTGLLSGFVSSIATIGAMGARAVQTPAQADAAATGAVLSTVATVLQLALVLCVTHPPTFLVLARPLACGLAAALAYAALTAARSVHSQPGAGLQMDSRVDIKDALLLSLMISAILLLSGALSAWLGNRGLLLASFIGGFADAHSTAASAASFAAHGKISSQAATGPILAGFTANTFSKCVIAFTSGNRRFAMQVFPGLLLVAIAVWLGLALN</sequence>
<feature type="domain" description="MgtC/SapB/SrpB/YhiD N-terminal" evidence="2">
    <location>
        <begin position="9"/>
        <end position="127"/>
    </location>
</feature>